<comment type="caution">
    <text evidence="2">The sequence shown here is derived from an EMBL/GenBank/DDBJ whole genome shotgun (WGS) entry which is preliminary data.</text>
</comment>
<evidence type="ECO:0000313" key="2">
    <source>
        <dbReference type="EMBL" id="MEQ3354341.1"/>
    </source>
</evidence>
<organism evidence="2 3">
    <name type="scientific">Aedoeadaptatus acetigenes</name>
    <dbReference type="NCBI Taxonomy" id="2981723"/>
    <lineage>
        <taxon>Bacteria</taxon>
        <taxon>Bacillati</taxon>
        <taxon>Bacillota</taxon>
        <taxon>Tissierellia</taxon>
        <taxon>Tissierellales</taxon>
        <taxon>Peptoniphilaceae</taxon>
        <taxon>Aedoeadaptatus</taxon>
    </lineage>
</organism>
<feature type="domain" description="SLH" evidence="1">
    <location>
        <begin position="23"/>
        <end position="86"/>
    </location>
</feature>
<dbReference type="PANTHER" id="PTHR43308:SF5">
    <property type="entry name" value="S-LAYER PROTEIN _ PEPTIDOGLYCAN ENDO-BETA-N-ACETYLGLUCOSAMINIDASE"/>
    <property type="match status" value="1"/>
</dbReference>
<dbReference type="Pfam" id="PF00395">
    <property type="entry name" value="SLH"/>
    <property type="match status" value="2"/>
</dbReference>
<protein>
    <submittedName>
        <fullName evidence="2">S-layer homology domain-containing protein</fullName>
    </submittedName>
</protein>
<keyword evidence="3" id="KW-1185">Reference proteome</keyword>
<proteinExistence type="predicted"/>
<accession>A0ABV1JA35</accession>
<feature type="domain" description="SLH" evidence="1">
    <location>
        <begin position="151"/>
        <end position="214"/>
    </location>
</feature>
<reference evidence="2 3" key="1">
    <citation type="submission" date="2024-04" db="EMBL/GenBank/DDBJ databases">
        <title>Human intestinal bacterial collection.</title>
        <authorList>
            <person name="Pauvert C."/>
            <person name="Hitch T.C.A."/>
            <person name="Clavel T."/>
        </authorList>
    </citation>
    <scope>NUCLEOTIDE SEQUENCE [LARGE SCALE GENOMIC DNA]</scope>
    <source>
        <strain evidence="2 3">CLA-SR-H026</strain>
    </source>
</reference>
<dbReference type="Proteomes" id="UP001481872">
    <property type="component" value="Unassembled WGS sequence"/>
</dbReference>
<gene>
    <name evidence="2" type="ORF">AAA081_08555</name>
</gene>
<evidence type="ECO:0000313" key="3">
    <source>
        <dbReference type="Proteomes" id="UP001481872"/>
    </source>
</evidence>
<name>A0ABV1JA35_9FIRM</name>
<dbReference type="InterPro" id="IPR001119">
    <property type="entry name" value="SLH_dom"/>
</dbReference>
<dbReference type="PANTHER" id="PTHR43308">
    <property type="entry name" value="OUTER MEMBRANE PROTEIN ALPHA-RELATED"/>
    <property type="match status" value="1"/>
</dbReference>
<dbReference type="EMBL" id="JBBNPS010000037">
    <property type="protein sequence ID" value="MEQ3354341.1"/>
    <property type="molecule type" value="Genomic_DNA"/>
</dbReference>
<dbReference type="RefSeq" id="WP_349054610.1">
    <property type="nucleotide sequence ID" value="NZ_JBBNPS010000037.1"/>
</dbReference>
<evidence type="ECO:0000259" key="1">
    <source>
        <dbReference type="PROSITE" id="PS51272"/>
    </source>
</evidence>
<dbReference type="InterPro" id="IPR051465">
    <property type="entry name" value="Cell_Envelope_Struct_Comp"/>
</dbReference>
<dbReference type="PROSITE" id="PS51272">
    <property type="entry name" value="SLH"/>
    <property type="match status" value="2"/>
</dbReference>
<sequence length="762" mass="85206">MKKRYLSVLLALILVFVQVPTLVRAEGFSDVKGHWAERTIVWAAKEGYLKGYPDGTFRPDAPVSNAEYYRIVNEFTPQLHDPALSSKEVTVNYSDVKEDDWFYTEVKKGVQAGYLGSGEGQSLKSGEKIERQEAVRIFAVVQKWDDDAEAARQFADYDSVKEELRGAVGASKTHNLIQGYPDGTFRPEGSMTRAEVVTVLANHLHPDLGPDPAPTPSPSGNWNWNFINEPSNFGKGYQINSDVLQRAAKFFNGTDAQEIRRSMRGGWSGSCYGFTATAGLYKEGRLPVNNLNVPARSTIGDLEAQSNYKAQSVINLHQNMQNTRTHINNRNNNGIGWNFDRVKRNTQDLSTYAANIKAMVDQAKAKNTTVQLAYFWDMGGRYVGHANAIYDYVQEGNVLRLKVYDPNYIGLDQKEVVIDLGTNRMVVKSATTASGGSGRIVVVYSYAFPTNTIMKGANPTPTNTPTQFIVKGKQKVAVSSGSESWVLDPKKAEVVPDEDTYIYTVPAKSVYKVYSFAGGNIAIRGKDYYLAFETERPTTVEAGKGTFHMKDQTGKYWVSMGEDATNKLFKWNAVEVEGSGDRDLYLNKDPFGYALRGENLKGARVTALDKFVAKEKTVDRKAKVVQIRQDNDQLKFKYDEFGKYDQKPGEGFVGSWIGHDYIRKPSTGAIYNVEATFRISKNPNGTYLVRKTGRVVETGDYFVGEYRNVRLNPSTGELELRRSNYVSLEGIPTKGANKGPELENGRLVVHYIEKKVAEYTRY</sequence>